<reference evidence="3" key="1">
    <citation type="submission" date="2020-11" db="EMBL/GenBank/DDBJ databases">
        <authorList>
            <consortium name="DOE Joint Genome Institute"/>
            <person name="Ahrendt S."/>
            <person name="Riley R."/>
            <person name="Andreopoulos W."/>
            <person name="Labutti K."/>
            <person name="Pangilinan J."/>
            <person name="Ruiz-Duenas F.J."/>
            <person name="Barrasa J.M."/>
            <person name="Sanchez-Garcia M."/>
            <person name="Camarero S."/>
            <person name="Miyauchi S."/>
            <person name="Serrano A."/>
            <person name="Linde D."/>
            <person name="Babiker R."/>
            <person name="Drula E."/>
            <person name="Ayuso-Fernandez I."/>
            <person name="Pacheco R."/>
            <person name="Padilla G."/>
            <person name="Ferreira P."/>
            <person name="Barriuso J."/>
            <person name="Kellner H."/>
            <person name="Castanera R."/>
            <person name="Alfaro M."/>
            <person name="Ramirez L."/>
            <person name="Pisabarro A.G."/>
            <person name="Kuo A."/>
            <person name="Tritt A."/>
            <person name="Lipzen A."/>
            <person name="He G."/>
            <person name="Yan M."/>
            <person name="Ng V."/>
            <person name="Cullen D."/>
            <person name="Martin F."/>
            <person name="Rosso M.-N."/>
            <person name="Henrissat B."/>
            <person name="Hibbett D."/>
            <person name="Martinez A.T."/>
            <person name="Grigoriev I.V."/>
        </authorList>
    </citation>
    <scope>NUCLEOTIDE SEQUENCE</scope>
    <source>
        <strain evidence="3">ATCC 90797</strain>
    </source>
</reference>
<keyword evidence="1" id="KW-0812">Transmembrane</keyword>
<sequence length="307" mass="33920">MVVYVAADYPVSLGVVHDWDATVRNHASLAALTVLVYEYFTTLSTEVAVIWRGHFSVTKALFLVLRYGALALQIGSQTFFAVVERKYPVPKSSCLAWHSCQTAVFQILLLSVEYIQVRKVYAIYSEYRNYFICLRIFRIFNFALVSFTTVSTLRILSYDGACLVGNIPWHVACFGALASSTQVILTLLTVCPKVMWRSHSAVLSIVTRDTFLSCAGLLAMCIIISTHASVLAHVIPPFFISLLSICGCRMVTNLLSAEKTEGPPSDRGTICSGPVQLTSFLSLEEGIPSLTRSRSYLSQSPIMYPGL</sequence>
<feature type="transmembrane region" description="Helical" evidence="1">
    <location>
        <begin position="29"/>
        <end position="51"/>
    </location>
</feature>
<comment type="caution">
    <text evidence="3">The sequence shown here is derived from an EMBL/GenBank/DDBJ whole genome shotgun (WGS) entry which is preliminary data.</text>
</comment>
<dbReference type="InterPro" id="IPR045340">
    <property type="entry name" value="DUF6533"/>
</dbReference>
<dbReference type="EMBL" id="MU154564">
    <property type="protein sequence ID" value="KAF9495250.1"/>
    <property type="molecule type" value="Genomic_DNA"/>
</dbReference>
<evidence type="ECO:0000259" key="2">
    <source>
        <dbReference type="Pfam" id="PF20151"/>
    </source>
</evidence>
<dbReference type="Pfam" id="PF20151">
    <property type="entry name" value="DUF6533"/>
    <property type="match status" value="1"/>
</dbReference>
<evidence type="ECO:0000313" key="4">
    <source>
        <dbReference type="Proteomes" id="UP000807025"/>
    </source>
</evidence>
<name>A0A9P6DGL5_PLEER</name>
<dbReference type="OrthoDB" id="3206101at2759"/>
<keyword evidence="1" id="KW-0472">Membrane</keyword>
<organism evidence="3 4">
    <name type="scientific">Pleurotus eryngii</name>
    <name type="common">Boletus of the steppes</name>
    <dbReference type="NCBI Taxonomy" id="5323"/>
    <lineage>
        <taxon>Eukaryota</taxon>
        <taxon>Fungi</taxon>
        <taxon>Dikarya</taxon>
        <taxon>Basidiomycota</taxon>
        <taxon>Agaricomycotina</taxon>
        <taxon>Agaricomycetes</taxon>
        <taxon>Agaricomycetidae</taxon>
        <taxon>Agaricales</taxon>
        <taxon>Pleurotineae</taxon>
        <taxon>Pleurotaceae</taxon>
        <taxon>Pleurotus</taxon>
    </lineage>
</organism>
<feature type="transmembrane region" description="Helical" evidence="1">
    <location>
        <begin position="63"/>
        <end position="83"/>
    </location>
</feature>
<feature type="transmembrane region" description="Helical" evidence="1">
    <location>
        <begin position="95"/>
        <end position="115"/>
    </location>
</feature>
<evidence type="ECO:0000313" key="3">
    <source>
        <dbReference type="EMBL" id="KAF9495250.1"/>
    </source>
</evidence>
<dbReference type="AlphaFoldDB" id="A0A9P6DGL5"/>
<proteinExistence type="predicted"/>
<feature type="transmembrane region" description="Helical" evidence="1">
    <location>
        <begin position="211"/>
        <end position="232"/>
    </location>
</feature>
<evidence type="ECO:0000256" key="1">
    <source>
        <dbReference type="SAM" id="Phobius"/>
    </source>
</evidence>
<feature type="transmembrane region" description="Helical" evidence="1">
    <location>
        <begin position="169"/>
        <end position="190"/>
    </location>
</feature>
<dbReference type="Proteomes" id="UP000807025">
    <property type="component" value="Unassembled WGS sequence"/>
</dbReference>
<accession>A0A9P6DGL5</accession>
<keyword evidence="1" id="KW-1133">Transmembrane helix</keyword>
<feature type="transmembrane region" description="Helical" evidence="1">
    <location>
        <begin position="136"/>
        <end position="157"/>
    </location>
</feature>
<feature type="domain" description="DUF6533" evidence="2">
    <location>
        <begin position="28"/>
        <end position="70"/>
    </location>
</feature>
<protein>
    <recommendedName>
        <fullName evidence="2">DUF6533 domain-containing protein</fullName>
    </recommendedName>
</protein>
<gene>
    <name evidence="3" type="ORF">BDN71DRAFT_1589914</name>
</gene>
<keyword evidence="4" id="KW-1185">Reference proteome</keyword>